<dbReference type="InterPro" id="IPR001048">
    <property type="entry name" value="Asp/Glu/Uridylate_kinase"/>
</dbReference>
<gene>
    <name evidence="3" type="ORF">SG34_030980</name>
</gene>
<dbReference type="Gene3D" id="1.20.120.1320">
    <property type="entry name" value="Aspartokinase, catalytic domain"/>
    <property type="match status" value="1"/>
</dbReference>
<name>A0AAE9Z9E4_9GAMM</name>
<dbReference type="PANTHER" id="PTHR21499">
    <property type="entry name" value="ASPARTATE KINASE"/>
    <property type="match status" value="1"/>
</dbReference>
<dbReference type="Proteomes" id="UP000032352">
    <property type="component" value="Chromosome pTvir"/>
</dbReference>
<dbReference type="Pfam" id="PF00696">
    <property type="entry name" value="AA_kinase"/>
    <property type="match status" value="1"/>
</dbReference>
<keyword evidence="4" id="KW-1185">Reference proteome</keyword>
<dbReference type="GO" id="GO:0004072">
    <property type="term" value="F:aspartate kinase activity"/>
    <property type="evidence" value="ECO:0007669"/>
    <property type="project" value="InterPro"/>
</dbReference>
<dbReference type="KEGG" id="tvd:SG34_030980"/>
<dbReference type="GO" id="GO:0005829">
    <property type="term" value="C:cytosol"/>
    <property type="evidence" value="ECO:0007669"/>
    <property type="project" value="TreeGrafter"/>
</dbReference>
<sequence length="434" mass="47985">MLPPAASGLSVHKFGGSSLQCGYSFLRVANIINEHANTGDWIVVSAAGKTTDKLLGIAEKYIKSPQDAANALNELQTYQQSLAAVLPEPYLKRFHQILTKDISLLASLITAAEPRPLDQWLCYGELWSAHLLTLFLESLEKQAIFIDAREILLLTKKQISYKLSPQQLAQKTPLFKSSFKISTGFIASDKHGNTVTLGRNGSDYSASLFGKMLNARRIIFWTDVSGIYSADPRLVANACKLSQLSWRTAELLAESGSSVLHPNTLVPLADSNCEIIVKNSRLSKEAGTIIARGKVNKENIVSRSKNYGLITNSQHMAIDESHIAFDFIVSGSKTVLIRNEYINCYDTNRYDIELVDILLICGSAEQLPLFLKEQELDVLHLHSNPDFCLLITATPVSDQQYALLHEMVCMAQEDSIYQSKEETGDFSHAALSVS</sequence>
<evidence type="ECO:0000259" key="2">
    <source>
        <dbReference type="Pfam" id="PF00696"/>
    </source>
</evidence>
<dbReference type="InterPro" id="IPR042199">
    <property type="entry name" value="AsparK_Bifunc_asparK/hSer_DH"/>
</dbReference>
<proteinExistence type="inferred from homology"/>
<accession>A0AAE9Z9E4</accession>
<reference evidence="3 4" key="1">
    <citation type="journal article" date="2015" name="Genome Announc.">
        <title>Draft Genome Sequences of Marine Isolates of Thalassomonas viridans and Thalassomonas actiniarum.</title>
        <authorList>
            <person name="Olonade I."/>
            <person name="van Zyl L.J."/>
            <person name="Trindade M."/>
        </authorList>
    </citation>
    <scope>NUCLEOTIDE SEQUENCE [LARGE SCALE GENOMIC DNA]</scope>
    <source>
        <strain evidence="3 4">XOM25</strain>
    </source>
</reference>
<dbReference type="PANTHER" id="PTHR21499:SF29">
    <property type="entry name" value="BIFUNCTIONAL ASPARTOKINASE_HOMOSERINE DEHYDROGENASE 2"/>
    <property type="match status" value="1"/>
</dbReference>
<evidence type="ECO:0000256" key="1">
    <source>
        <dbReference type="ARBA" id="ARBA00010122"/>
    </source>
</evidence>
<protein>
    <recommendedName>
        <fullName evidence="2">Aspartate/glutamate/uridylate kinase domain-containing protein</fullName>
    </recommendedName>
</protein>
<dbReference type="Gene3D" id="3.40.1160.10">
    <property type="entry name" value="Acetylglutamate kinase-like"/>
    <property type="match status" value="1"/>
</dbReference>
<dbReference type="RefSeq" id="WP_053046656.1">
    <property type="nucleotide sequence ID" value="NZ_CP059734.1"/>
</dbReference>
<dbReference type="EMBL" id="CP059734">
    <property type="protein sequence ID" value="WDE09191.1"/>
    <property type="molecule type" value="Genomic_DNA"/>
</dbReference>
<comment type="similarity">
    <text evidence="1">Belongs to the aspartokinase family.</text>
</comment>
<dbReference type="SUPFAM" id="SSF53633">
    <property type="entry name" value="Carbamate kinase-like"/>
    <property type="match status" value="1"/>
</dbReference>
<organism evidence="3 4">
    <name type="scientific">Thalassomonas viridans</name>
    <dbReference type="NCBI Taxonomy" id="137584"/>
    <lineage>
        <taxon>Bacteria</taxon>
        <taxon>Pseudomonadati</taxon>
        <taxon>Pseudomonadota</taxon>
        <taxon>Gammaproteobacteria</taxon>
        <taxon>Alteromonadales</taxon>
        <taxon>Colwelliaceae</taxon>
        <taxon>Thalassomonas</taxon>
    </lineage>
</organism>
<dbReference type="GO" id="GO:0009090">
    <property type="term" value="P:homoserine biosynthetic process"/>
    <property type="evidence" value="ECO:0007669"/>
    <property type="project" value="TreeGrafter"/>
</dbReference>
<reference evidence="3 4" key="2">
    <citation type="journal article" date="2022" name="Mar. Drugs">
        <title>Bioassay-Guided Fractionation Leads to the Detection of Cholic Acid Generated by the Rare Thalassomonas sp.</title>
        <authorList>
            <person name="Pheiffer F."/>
            <person name="Schneider Y.K."/>
            <person name="Hansen E.H."/>
            <person name="Andersen J.H."/>
            <person name="Isaksson J."/>
            <person name="Busche T."/>
            <person name="R C."/>
            <person name="Kalinowski J."/>
            <person name="Zyl L.V."/>
            <person name="Trindade M."/>
        </authorList>
    </citation>
    <scope>NUCLEOTIDE SEQUENCE [LARGE SCALE GENOMIC DNA]</scope>
    <source>
        <strain evidence="3 4">XOM25</strain>
    </source>
</reference>
<dbReference type="InterPro" id="IPR018042">
    <property type="entry name" value="Aspartate_kinase_CS"/>
</dbReference>
<feature type="domain" description="Aspartate/glutamate/uridylate kinase" evidence="2">
    <location>
        <begin position="11"/>
        <end position="279"/>
    </location>
</feature>
<evidence type="ECO:0000313" key="4">
    <source>
        <dbReference type="Proteomes" id="UP000032352"/>
    </source>
</evidence>
<dbReference type="InterPro" id="IPR036393">
    <property type="entry name" value="AceGlu_kinase-like_sf"/>
</dbReference>
<evidence type="ECO:0000313" key="3">
    <source>
        <dbReference type="EMBL" id="WDE09191.1"/>
    </source>
</evidence>
<dbReference type="PROSITE" id="PS00324">
    <property type="entry name" value="ASPARTOKINASE"/>
    <property type="match status" value="1"/>
</dbReference>
<dbReference type="GO" id="GO:0009089">
    <property type="term" value="P:lysine biosynthetic process via diaminopimelate"/>
    <property type="evidence" value="ECO:0007669"/>
    <property type="project" value="TreeGrafter"/>
</dbReference>
<dbReference type="AlphaFoldDB" id="A0AAE9Z9E4"/>